<evidence type="ECO:0000313" key="2">
    <source>
        <dbReference type="Proteomes" id="UP000806285"/>
    </source>
</evidence>
<name>A0ABR9S7X6_9BURK</name>
<reference evidence="1 2" key="1">
    <citation type="submission" date="2020-10" db="EMBL/GenBank/DDBJ databases">
        <title>Ramlibacter sp. HM2 16S ribosomal RNA gene Genome sequencing and assembly.</title>
        <authorList>
            <person name="Kang M."/>
        </authorList>
    </citation>
    <scope>NUCLEOTIDE SEQUENCE [LARGE SCALE GENOMIC DNA]</scope>
    <source>
        <strain evidence="1 2">HM2</strain>
    </source>
</reference>
<dbReference type="RefSeq" id="WP_193678249.1">
    <property type="nucleotide sequence ID" value="NZ_JADDIV010000005.1"/>
</dbReference>
<comment type="caution">
    <text evidence="1">The sequence shown here is derived from an EMBL/GenBank/DDBJ whole genome shotgun (WGS) entry which is preliminary data.</text>
</comment>
<dbReference type="Proteomes" id="UP000806285">
    <property type="component" value="Unassembled WGS sequence"/>
</dbReference>
<keyword evidence="2" id="KW-1185">Reference proteome</keyword>
<organism evidence="1 2">
    <name type="scientific">Ramlibacter pallidus</name>
    <dbReference type="NCBI Taxonomy" id="2780087"/>
    <lineage>
        <taxon>Bacteria</taxon>
        <taxon>Pseudomonadati</taxon>
        <taxon>Pseudomonadota</taxon>
        <taxon>Betaproteobacteria</taxon>
        <taxon>Burkholderiales</taxon>
        <taxon>Comamonadaceae</taxon>
        <taxon>Ramlibacter</taxon>
    </lineage>
</organism>
<accession>A0ABR9S7X6</accession>
<gene>
    <name evidence="1" type="ORF">IM787_18885</name>
</gene>
<protein>
    <submittedName>
        <fullName evidence="1">ATPase with chaperone activity</fullName>
    </submittedName>
</protein>
<evidence type="ECO:0000313" key="1">
    <source>
        <dbReference type="EMBL" id="MBE7369636.1"/>
    </source>
</evidence>
<dbReference type="EMBL" id="JADDIV010000005">
    <property type="protein sequence ID" value="MBE7369636.1"/>
    <property type="molecule type" value="Genomic_DNA"/>
</dbReference>
<sequence>MDDPNQIEVPPSFLALFATPSGLRLTEPISFVRERYELCEDLAQALTEQAAAAQFRTGDAESVVLRKMQAALSVDGSAVEPREAQWVVRRLAELLGWPQPEDG</sequence>
<proteinExistence type="predicted"/>